<proteinExistence type="predicted"/>
<gene>
    <name evidence="1" type="ORF">Bpfe_023934</name>
</gene>
<comment type="caution">
    <text evidence="1">The sequence shown here is derived from an EMBL/GenBank/DDBJ whole genome shotgun (WGS) entry which is preliminary data.</text>
</comment>
<evidence type="ECO:0000313" key="2">
    <source>
        <dbReference type="Proteomes" id="UP001233172"/>
    </source>
</evidence>
<evidence type="ECO:0000313" key="1">
    <source>
        <dbReference type="EMBL" id="KAK0046657.1"/>
    </source>
</evidence>
<dbReference type="EMBL" id="JASAOG010000162">
    <property type="protein sequence ID" value="KAK0046657.1"/>
    <property type="molecule type" value="Genomic_DNA"/>
</dbReference>
<dbReference type="Proteomes" id="UP001233172">
    <property type="component" value="Unassembled WGS sequence"/>
</dbReference>
<name>A0AAD8B361_BIOPF</name>
<protein>
    <submittedName>
        <fullName evidence="1">Uncharacterized protein</fullName>
    </submittedName>
</protein>
<reference evidence="1" key="2">
    <citation type="submission" date="2023-04" db="EMBL/GenBank/DDBJ databases">
        <authorList>
            <person name="Bu L."/>
            <person name="Lu L."/>
            <person name="Laidemitt M.R."/>
            <person name="Zhang S.M."/>
            <person name="Mutuku M."/>
            <person name="Mkoji G."/>
            <person name="Steinauer M."/>
            <person name="Loker E.S."/>
        </authorList>
    </citation>
    <scope>NUCLEOTIDE SEQUENCE</scope>
    <source>
        <strain evidence="1">KasaAsao</strain>
        <tissue evidence="1">Whole Snail</tissue>
    </source>
</reference>
<reference evidence="1" key="1">
    <citation type="journal article" date="2023" name="PLoS Negl. Trop. Dis.">
        <title>A genome sequence for Biomphalaria pfeifferi, the major vector snail for the human-infecting parasite Schistosoma mansoni.</title>
        <authorList>
            <person name="Bu L."/>
            <person name="Lu L."/>
            <person name="Laidemitt M.R."/>
            <person name="Zhang S.M."/>
            <person name="Mutuku M."/>
            <person name="Mkoji G."/>
            <person name="Steinauer M."/>
            <person name="Loker E.S."/>
        </authorList>
    </citation>
    <scope>NUCLEOTIDE SEQUENCE</scope>
    <source>
        <strain evidence="1">KasaAsao</strain>
    </source>
</reference>
<feature type="non-terminal residue" evidence="1">
    <location>
        <position position="65"/>
    </location>
</feature>
<feature type="non-terminal residue" evidence="1">
    <location>
        <position position="1"/>
    </location>
</feature>
<sequence length="65" mass="7224">LPIRLRSGQFPSVGPMSFRLSLRLPLLQRSRDYYGVATALKLRLLSLVPSAHTIFIYGVTLLVGP</sequence>
<accession>A0AAD8B361</accession>
<keyword evidence="2" id="KW-1185">Reference proteome</keyword>
<organism evidence="1 2">
    <name type="scientific">Biomphalaria pfeifferi</name>
    <name type="common">Bloodfluke planorb</name>
    <name type="synonym">Freshwater snail</name>
    <dbReference type="NCBI Taxonomy" id="112525"/>
    <lineage>
        <taxon>Eukaryota</taxon>
        <taxon>Metazoa</taxon>
        <taxon>Spiralia</taxon>
        <taxon>Lophotrochozoa</taxon>
        <taxon>Mollusca</taxon>
        <taxon>Gastropoda</taxon>
        <taxon>Heterobranchia</taxon>
        <taxon>Euthyneura</taxon>
        <taxon>Panpulmonata</taxon>
        <taxon>Hygrophila</taxon>
        <taxon>Lymnaeoidea</taxon>
        <taxon>Planorbidae</taxon>
        <taxon>Biomphalaria</taxon>
    </lineage>
</organism>
<dbReference type="AlphaFoldDB" id="A0AAD8B361"/>